<accession>A0A8B6E1U7</accession>
<comment type="caution">
    <text evidence="1">The sequence shown here is derived from an EMBL/GenBank/DDBJ whole genome shotgun (WGS) entry which is preliminary data.</text>
</comment>
<proteinExistence type="predicted"/>
<organism evidence="1 2">
    <name type="scientific">Mytilus galloprovincialis</name>
    <name type="common">Mediterranean mussel</name>
    <dbReference type="NCBI Taxonomy" id="29158"/>
    <lineage>
        <taxon>Eukaryota</taxon>
        <taxon>Metazoa</taxon>
        <taxon>Spiralia</taxon>
        <taxon>Lophotrochozoa</taxon>
        <taxon>Mollusca</taxon>
        <taxon>Bivalvia</taxon>
        <taxon>Autobranchia</taxon>
        <taxon>Pteriomorphia</taxon>
        <taxon>Mytilida</taxon>
        <taxon>Mytiloidea</taxon>
        <taxon>Mytilidae</taxon>
        <taxon>Mytilinae</taxon>
        <taxon>Mytilus</taxon>
    </lineage>
</organism>
<dbReference type="AlphaFoldDB" id="A0A8B6E1U7"/>
<name>A0A8B6E1U7_MYTGA</name>
<reference evidence="1" key="1">
    <citation type="submission" date="2018-11" db="EMBL/GenBank/DDBJ databases">
        <authorList>
            <person name="Alioto T."/>
            <person name="Alioto T."/>
        </authorList>
    </citation>
    <scope>NUCLEOTIDE SEQUENCE</scope>
</reference>
<gene>
    <name evidence="1" type="ORF">MGAL_10B031504</name>
</gene>
<dbReference type="InterPro" id="IPR038219">
    <property type="entry name" value="Sep15/SelM_sf"/>
</dbReference>
<sequence length="132" mass="15053">MSQEKVSKKAPPFVCFCLEIIHTLLFLNRYSIPQLNVTEANKIPELILYNKNDVEIFRIPLDKTTYEKLDNLIKDLGFYRQKTFSDNLPAEYENGPVPPPDGVSIDDLLAGFSLCERYGIQSELTAEYSCGK</sequence>
<dbReference type="SUPFAM" id="SSF52833">
    <property type="entry name" value="Thioredoxin-like"/>
    <property type="match status" value="1"/>
</dbReference>
<dbReference type="Proteomes" id="UP000596742">
    <property type="component" value="Unassembled WGS sequence"/>
</dbReference>
<dbReference type="EMBL" id="UYJE01004410">
    <property type="protein sequence ID" value="VDI27800.1"/>
    <property type="molecule type" value="Genomic_DNA"/>
</dbReference>
<protein>
    <recommendedName>
        <fullName evidence="3">Selenoprotein F/M domain-containing protein</fullName>
    </recommendedName>
</protein>
<evidence type="ECO:0000313" key="1">
    <source>
        <dbReference type="EMBL" id="VDI27800.1"/>
    </source>
</evidence>
<evidence type="ECO:0000313" key="2">
    <source>
        <dbReference type="Proteomes" id="UP000596742"/>
    </source>
</evidence>
<dbReference type="OrthoDB" id="25165at2759"/>
<evidence type="ECO:0008006" key="3">
    <source>
        <dbReference type="Google" id="ProtNLM"/>
    </source>
</evidence>
<dbReference type="InterPro" id="IPR036249">
    <property type="entry name" value="Thioredoxin-like_sf"/>
</dbReference>
<keyword evidence="2" id="KW-1185">Reference proteome</keyword>
<dbReference type="Gene3D" id="3.40.30.50">
    <property type="entry name" value="Sep15/SelM thioredoxin-like domain, active-site redox motif"/>
    <property type="match status" value="1"/>
</dbReference>